<evidence type="ECO:0008006" key="5">
    <source>
        <dbReference type="Google" id="ProtNLM"/>
    </source>
</evidence>
<proteinExistence type="predicted"/>
<dbReference type="RefSeq" id="WP_217789815.1">
    <property type="nucleotide sequence ID" value="NZ_JAHSPG010000002.1"/>
</dbReference>
<sequence length="378" mass="44076">MTKQQFISQLEKAYASYLADIVLGKAFASIVLRGGKNDPVTTIELHEQMKFFQQSEKTETKSGWTIEWEEWNSKKFGRQQWPKSISVQEESDLLFLLKKEKETEVFKSAVQMLTEWKPELPQWISQNVRDILPLKEVWPSLKKVVDYLLVNDVKEFYLRSIPVPVHTKFVEDHGRVIVSLLKYLKPEKFSSQISDLESLLDLRRKSFLFTARWLDRDCAKTFTNNMVVLGITPEDLQVVNWKIDKVILTENETSLYQLPELKNTLALCSNGKTVSLLKNIPLLANTRLFYWGDMDDEGFLMLNHLRQFYPLAQSVMMDQPTLDLHEAEITIQPVKYKNIDMPGLKPSEYAAYKMLAERNGRLEQEQLQHLYISKCVTD</sequence>
<gene>
    <name evidence="3" type="ORF">KTO63_03785</name>
</gene>
<evidence type="ECO:0000259" key="2">
    <source>
        <dbReference type="Pfam" id="PF11795"/>
    </source>
</evidence>
<dbReference type="Proteomes" id="UP000812270">
    <property type="component" value="Unassembled WGS sequence"/>
</dbReference>
<dbReference type="Pfam" id="PF11795">
    <property type="entry name" value="DUF3322"/>
    <property type="match status" value="1"/>
</dbReference>
<dbReference type="EMBL" id="JAHSPG010000002">
    <property type="protein sequence ID" value="MBV4356256.1"/>
    <property type="molecule type" value="Genomic_DNA"/>
</dbReference>
<comment type="caution">
    <text evidence="3">The sequence shown here is derived from an EMBL/GenBank/DDBJ whole genome shotgun (WGS) entry which is preliminary data.</text>
</comment>
<dbReference type="AlphaFoldDB" id="A0A9E2S5D9"/>
<feature type="domain" description="DUF3322" evidence="2">
    <location>
        <begin position="8"/>
        <end position="181"/>
    </location>
</feature>
<evidence type="ECO:0000259" key="1">
    <source>
        <dbReference type="Pfam" id="PF09983"/>
    </source>
</evidence>
<name>A0A9E2S5D9_9BACT</name>
<dbReference type="InterPro" id="IPR024534">
    <property type="entry name" value="JetD_C"/>
</dbReference>
<evidence type="ECO:0000313" key="3">
    <source>
        <dbReference type="EMBL" id="MBV4356256.1"/>
    </source>
</evidence>
<keyword evidence="4" id="KW-1185">Reference proteome</keyword>
<evidence type="ECO:0000313" key="4">
    <source>
        <dbReference type="Proteomes" id="UP000812270"/>
    </source>
</evidence>
<organism evidence="3 4">
    <name type="scientific">Pinibacter aurantiacus</name>
    <dbReference type="NCBI Taxonomy" id="2851599"/>
    <lineage>
        <taxon>Bacteria</taxon>
        <taxon>Pseudomonadati</taxon>
        <taxon>Bacteroidota</taxon>
        <taxon>Chitinophagia</taxon>
        <taxon>Chitinophagales</taxon>
        <taxon>Chitinophagaceae</taxon>
        <taxon>Pinibacter</taxon>
    </lineage>
</organism>
<reference evidence="3" key="1">
    <citation type="submission" date="2021-06" db="EMBL/GenBank/DDBJ databases">
        <authorList>
            <person name="Huq M.A."/>
        </authorList>
    </citation>
    <scope>NUCLEOTIDE SEQUENCE</scope>
    <source>
        <strain evidence="3">MAH-26</strain>
    </source>
</reference>
<dbReference type="Pfam" id="PF09983">
    <property type="entry name" value="JetD_C"/>
    <property type="match status" value="1"/>
</dbReference>
<accession>A0A9E2S5D9</accession>
<dbReference type="InterPro" id="IPR024537">
    <property type="entry name" value="DUF3322"/>
</dbReference>
<protein>
    <recommendedName>
        <fullName evidence="5">DUF3322 and DUF2220 domain-containing protein</fullName>
    </recommendedName>
</protein>
<feature type="domain" description="Wadjet protein JetD C-terminal" evidence="1">
    <location>
        <begin position="205"/>
        <end position="369"/>
    </location>
</feature>